<gene>
    <name evidence="2" type="ORF">GM418_08100</name>
</gene>
<evidence type="ECO:0000256" key="1">
    <source>
        <dbReference type="SAM" id="SignalP"/>
    </source>
</evidence>
<reference evidence="2 3" key="1">
    <citation type="submission" date="2019-11" db="EMBL/GenBank/DDBJ databases">
        <authorList>
            <person name="Zheng R.K."/>
            <person name="Sun C.M."/>
        </authorList>
    </citation>
    <scope>NUCLEOTIDE SEQUENCE [LARGE SCALE GENOMIC DNA]</scope>
    <source>
        <strain evidence="2 3">WC007</strain>
    </source>
</reference>
<name>A0A6I6JWW6_9BACT</name>
<evidence type="ECO:0000313" key="3">
    <source>
        <dbReference type="Proteomes" id="UP000428260"/>
    </source>
</evidence>
<keyword evidence="1" id="KW-0732">Signal</keyword>
<organism evidence="2 3">
    <name type="scientific">Maribellus comscasis</name>
    <dbReference type="NCBI Taxonomy" id="2681766"/>
    <lineage>
        <taxon>Bacteria</taxon>
        <taxon>Pseudomonadati</taxon>
        <taxon>Bacteroidota</taxon>
        <taxon>Bacteroidia</taxon>
        <taxon>Marinilabiliales</taxon>
        <taxon>Prolixibacteraceae</taxon>
        <taxon>Maribellus</taxon>
    </lineage>
</organism>
<proteinExistence type="predicted"/>
<keyword evidence="3" id="KW-1185">Reference proteome</keyword>
<dbReference type="AlphaFoldDB" id="A0A6I6JWW6"/>
<evidence type="ECO:0000313" key="2">
    <source>
        <dbReference type="EMBL" id="QGY43623.1"/>
    </source>
</evidence>
<sequence length="191" mass="20233">MKKIVLTITASLFISGLTMVMLHPSGDNNDKSTATHSVSIEVPTVAIINSEASSISPSPEINSFEAGEAVDFETVTNSDLCLNYPSIVNEGNPGTISASTSGNSPSSVGLYVKASDYQGNGKEQTGKVVNVVEKKELTTNVIHDIKNCHTGNGVNNDHNITYSLKVKDQNSYRNINAGSYSATVTYTITGN</sequence>
<dbReference type="Proteomes" id="UP000428260">
    <property type="component" value="Chromosome"/>
</dbReference>
<dbReference type="KEGG" id="mcos:GM418_08100"/>
<protein>
    <submittedName>
        <fullName evidence="2">Uncharacterized protein</fullName>
    </submittedName>
</protein>
<accession>A0A6I6JWW6</accession>
<dbReference type="RefSeq" id="WP_158864936.1">
    <property type="nucleotide sequence ID" value="NZ_CP046401.1"/>
</dbReference>
<dbReference type="EMBL" id="CP046401">
    <property type="protein sequence ID" value="QGY43623.1"/>
    <property type="molecule type" value="Genomic_DNA"/>
</dbReference>
<feature type="signal peptide" evidence="1">
    <location>
        <begin position="1"/>
        <end position="20"/>
    </location>
</feature>
<feature type="chain" id="PRO_5026329085" evidence="1">
    <location>
        <begin position="21"/>
        <end position="191"/>
    </location>
</feature>